<dbReference type="AlphaFoldDB" id="A0A975TUC2"/>
<accession>A0A975TUC2</accession>
<reference evidence="1 2" key="1">
    <citation type="submission" date="2021-07" db="EMBL/GenBank/DDBJ databases">
        <title>Karlodiniumbacter phycospheric gen. nov., sp. nov., a phycosphere bacterium isolated from karlodinium veneficum.</title>
        <authorList>
            <person name="Peng Y."/>
            <person name="Jiang L."/>
            <person name="Lee J."/>
        </authorList>
    </citation>
    <scope>NUCLEOTIDE SEQUENCE</scope>
    <source>
        <strain evidence="1 2">N5</strain>
    </source>
</reference>
<gene>
    <name evidence="1" type="ORF">KUL25_19175</name>
</gene>
<dbReference type="Proteomes" id="UP000693972">
    <property type="component" value="Unassembled WGS sequence"/>
</dbReference>
<name>A0A975TUC2_9RHOB</name>
<sequence>MDSTQLIDTVWDRVRGDKIPKDDWQKMHEALEAVRDPRDPKWVQAWIALNCATRQKAFATQRLMSRYSKQCLKRDAMDEFNEFLRYLQDDLGFYLPNGSAYTESFRTADVEAVIAKCSDLADQLAELDLEVFANSGTLLGIVREGTLLEHDNDIDLGVLLEARTEKDAATEWLALCDRLIKDGVAVERSSWSKVTLKLQKIGIFGVDLFPAWIDGDDKLYVYPHTFGAMTRPQLLPYTRHAATGLCLPADAEAMLVCNYGTDWRVPNAGWTFGWKTANENFAGFLDEVEKAIG</sequence>
<proteinExistence type="predicted"/>
<dbReference type="EMBL" id="JAIMBW010000001">
    <property type="protein sequence ID" value="MBY4894886.1"/>
    <property type="molecule type" value="Genomic_DNA"/>
</dbReference>
<organism evidence="1">
    <name type="scientific">Gymnodinialimonas phycosphaerae</name>
    <dbReference type="NCBI Taxonomy" id="2841589"/>
    <lineage>
        <taxon>Bacteria</taxon>
        <taxon>Pseudomonadati</taxon>
        <taxon>Pseudomonadota</taxon>
        <taxon>Alphaproteobacteria</taxon>
        <taxon>Rhodobacterales</taxon>
        <taxon>Paracoccaceae</taxon>
        <taxon>Gymnodinialimonas</taxon>
    </lineage>
</organism>
<evidence type="ECO:0000313" key="2">
    <source>
        <dbReference type="Proteomes" id="UP000693972"/>
    </source>
</evidence>
<evidence type="ECO:0008006" key="3">
    <source>
        <dbReference type="Google" id="ProtNLM"/>
    </source>
</evidence>
<dbReference type="RefSeq" id="WP_257894377.1">
    <property type="nucleotide sequence ID" value="NZ_JAIMBW010000001.1"/>
</dbReference>
<evidence type="ECO:0000313" key="1">
    <source>
        <dbReference type="EMBL" id="QXL87508.1"/>
    </source>
</evidence>
<keyword evidence="2" id="KW-1185">Reference proteome</keyword>
<protein>
    <recommendedName>
        <fullName evidence="3">LicD family protein</fullName>
    </recommendedName>
</protein>
<dbReference type="EMBL" id="CP078073">
    <property type="protein sequence ID" value="QXL87508.1"/>
    <property type="molecule type" value="Genomic_DNA"/>
</dbReference>